<dbReference type="InterPro" id="IPR036890">
    <property type="entry name" value="HATPase_C_sf"/>
</dbReference>
<dbReference type="InterPro" id="IPR011006">
    <property type="entry name" value="CheY-like_superfamily"/>
</dbReference>
<dbReference type="Gene3D" id="3.30.450.20">
    <property type="entry name" value="PAS domain"/>
    <property type="match status" value="1"/>
</dbReference>
<evidence type="ECO:0000256" key="4">
    <source>
        <dbReference type="ARBA" id="ARBA00022679"/>
    </source>
</evidence>
<evidence type="ECO:0000313" key="13">
    <source>
        <dbReference type="Proteomes" id="UP000220133"/>
    </source>
</evidence>
<dbReference type="PROSITE" id="PS50110">
    <property type="entry name" value="RESPONSE_REGULATORY"/>
    <property type="match status" value="1"/>
</dbReference>
<dbReference type="Gene3D" id="3.30.565.10">
    <property type="entry name" value="Histidine kinase-like ATPase, C-terminal domain"/>
    <property type="match status" value="1"/>
</dbReference>
<evidence type="ECO:0000256" key="1">
    <source>
        <dbReference type="ARBA" id="ARBA00000085"/>
    </source>
</evidence>
<comment type="catalytic activity">
    <reaction evidence="1">
        <text>ATP + protein L-histidine = ADP + protein N-phospho-L-histidine.</text>
        <dbReference type="EC" id="2.7.13.3"/>
    </reaction>
</comment>
<dbReference type="SMART" id="SM00388">
    <property type="entry name" value="HisKA"/>
    <property type="match status" value="1"/>
</dbReference>
<name>A0A291QRD1_9BACT</name>
<dbReference type="CDD" id="cd00156">
    <property type="entry name" value="REC"/>
    <property type="match status" value="1"/>
</dbReference>
<evidence type="ECO:0000256" key="6">
    <source>
        <dbReference type="ARBA" id="ARBA00022777"/>
    </source>
</evidence>
<evidence type="ECO:0000259" key="10">
    <source>
        <dbReference type="PROSITE" id="PS50109"/>
    </source>
</evidence>
<evidence type="ECO:0000313" key="12">
    <source>
        <dbReference type="EMBL" id="ATL46471.1"/>
    </source>
</evidence>
<dbReference type="InterPro" id="IPR004358">
    <property type="entry name" value="Sig_transdc_His_kin-like_C"/>
</dbReference>
<dbReference type="InterPro" id="IPR003661">
    <property type="entry name" value="HisK_dim/P_dom"/>
</dbReference>
<dbReference type="EMBL" id="CP023777">
    <property type="protein sequence ID" value="ATL46471.1"/>
    <property type="molecule type" value="Genomic_DNA"/>
</dbReference>
<dbReference type="InterPro" id="IPR003594">
    <property type="entry name" value="HATPase_dom"/>
</dbReference>
<feature type="domain" description="Histidine kinase" evidence="10">
    <location>
        <begin position="270"/>
        <end position="478"/>
    </location>
</feature>
<keyword evidence="6" id="KW-0418">Kinase</keyword>
<dbReference type="KEGG" id="cbae:COR50_04370"/>
<dbReference type="Pfam" id="PF00072">
    <property type="entry name" value="Response_reg"/>
    <property type="match status" value="1"/>
</dbReference>
<dbReference type="Gene3D" id="1.10.287.130">
    <property type="match status" value="1"/>
</dbReference>
<dbReference type="InterPro" id="IPR000014">
    <property type="entry name" value="PAS"/>
</dbReference>
<organism evidence="12 13">
    <name type="scientific">Chitinophaga caeni</name>
    <dbReference type="NCBI Taxonomy" id="2029983"/>
    <lineage>
        <taxon>Bacteria</taxon>
        <taxon>Pseudomonadati</taxon>
        <taxon>Bacteroidota</taxon>
        <taxon>Chitinophagia</taxon>
        <taxon>Chitinophagales</taxon>
        <taxon>Chitinophagaceae</taxon>
        <taxon>Chitinophaga</taxon>
    </lineage>
</organism>
<dbReference type="PROSITE" id="PS50109">
    <property type="entry name" value="HIS_KIN"/>
    <property type="match status" value="1"/>
</dbReference>
<evidence type="ECO:0000256" key="9">
    <source>
        <dbReference type="PROSITE-ProRule" id="PRU00169"/>
    </source>
</evidence>
<keyword evidence="8" id="KW-0902">Two-component regulatory system</keyword>
<dbReference type="SUPFAM" id="SSF52172">
    <property type="entry name" value="CheY-like"/>
    <property type="match status" value="1"/>
</dbReference>
<dbReference type="NCBIfam" id="TIGR00229">
    <property type="entry name" value="sensory_box"/>
    <property type="match status" value="1"/>
</dbReference>
<dbReference type="CDD" id="cd00130">
    <property type="entry name" value="PAS"/>
    <property type="match status" value="1"/>
</dbReference>
<keyword evidence="13" id="KW-1185">Reference proteome</keyword>
<dbReference type="GO" id="GO:0005524">
    <property type="term" value="F:ATP binding"/>
    <property type="evidence" value="ECO:0007669"/>
    <property type="project" value="UniProtKB-KW"/>
</dbReference>
<keyword evidence="5" id="KW-0547">Nucleotide-binding</keyword>
<dbReference type="PRINTS" id="PR00344">
    <property type="entry name" value="BCTRLSENSOR"/>
</dbReference>
<dbReference type="RefSeq" id="WP_098192859.1">
    <property type="nucleotide sequence ID" value="NZ_CP023777.1"/>
</dbReference>
<dbReference type="InterPro" id="IPR001789">
    <property type="entry name" value="Sig_transdc_resp-reg_receiver"/>
</dbReference>
<dbReference type="Gene3D" id="3.40.50.2300">
    <property type="match status" value="1"/>
</dbReference>
<dbReference type="Pfam" id="PF02518">
    <property type="entry name" value="HATPase_c"/>
    <property type="match status" value="1"/>
</dbReference>
<dbReference type="Pfam" id="PF00512">
    <property type="entry name" value="HisKA"/>
    <property type="match status" value="1"/>
</dbReference>
<dbReference type="PANTHER" id="PTHR43065:SF10">
    <property type="entry name" value="PEROXIDE STRESS-ACTIVATED HISTIDINE KINASE MAK3"/>
    <property type="match status" value="1"/>
</dbReference>
<evidence type="ECO:0000259" key="11">
    <source>
        <dbReference type="PROSITE" id="PS50110"/>
    </source>
</evidence>
<dbReference type="SMART" id="SM00387">
    <property type="entry name" value="HATPase_c"/>
    <property type="match status" value="1"/>
</dbReference>
<dbReference type="GO" id="GO:0000155">
    <property type="term" value="F:phosphorelay sensor kinase activity"/>
    <property type="evidence" value="ECO:0007669"/>
    <property type="project" value="InterPro"/>
</dbReference>
<feature type="modified residue" description="4-aspartylphosphate" evidence="9">
    <location>
        <position position="59"/>
    </location>
</feature>
<keyword evidence="3 9" id="KW-0597">Phosphoprotein</keyword>
<proteinExistence type="predicted"/>
<evidence type="ECO:0000256" key="2">
    <source>
        <dbReference type="ARBA" id="ARBA00012438"/>
    </source>
</evidence>
<gene>
    <name evidence="12" type="ORF">COR50_04370</name>
</gene>
<dbReference type="Pfam" id="PF13426">
    <property type="entry name" value="PAS_9"/>
    <property type="match status" value="1"/>
</dbReference>
<dbReference type="SUPFAM" id="SSF47384">
    <property type="entry name" value="Homodimeric domain of signal transducing histidine kinase"/>
    <property type="match status" value="1"/>
</dbReference>
<dbReference type="SMART" id="SM00091">
    <property type="entry name" value="PAS"/>
    <property type="match status" value="1"/>
</dbReference>
<keyword evidence="4" id="KW-0808">Transferase</keyword>
<dbReference type="InterPro" id="IPR035965">
    <property type="entry name" value="PAS-like_dom_sf"/>
</dbReference>
<dbReference type="InterPro" id="IPR005467">
    <property type="entry name" value="His_kinase_dom"/>
</dbReference>
<dbReference type="EC" id="2.7.13.3" evidence="2"/>
<reference evidence="12 13" key="1">
    <citation type="submission" date="2017-10" db="EMBL/GenBank/DDBJ databases">
        <title>Paenichitinophaga pekingensis gen. nov., sp. nov., isolated from activated sludge.</title>
        <authorList>
            <person name="Jin D."/>
            <person name="Kong X."/>
            <person name="Deng Y."/>
            <person name="Bai Z."/>
        </authorList>
    </citation>
    <scope>NUCLEOTIDE SEQUENCE [LARGE SCALE GENOMIC DNA]</scope>
    <source>
        <strain evidence="12 13">13</strain>
    </source>
</reference>
<evidence type="ECO:0000256" key="8">
    <source>
        <dbReference type="ARBA" id="ARBA00023012"/>
    </source>
</evidence>
<sequence length="478" mass="54439">MTNEPVKILMIDDDEDDFFLVNTYLDDVAGQNFEVEWVPNATKGKESIQKKMHDLYLVDYRLGAFTGLDILNFFKELDYKAPVIMLTGKGDYNIDKAAMAAGAADFLVKGEFSAPMLERAIRYALDEFNHLQVIEENRRKYFGIFEKSHDIIILADCDKNIIDVNPSACKKLKATKEQLLNKSLKALFYNPREGQEFIDSICNDTNISQSPYSFVTIEQQKIEVLLNANMLDESKQIFLCVAEDITDKIKKEQVQRQLEKFAISGRIARLVAHEVRNPLTNILLAVSQFRQDPLPEQEEAVEYLDIMERNCSRINELISELLNTTRLQELEMQKHDINKLVEQSIAFVEDRLRLNQVNLRLQLVPEPIYIEADEEKVLVAFTNLLVNAIEAMQPEQGELFVWVNPGQEKVQVIFTDNGQGIEPDVLARLFEPFYTSKANGTGLGLASTQNIILSHKGTISVESEPGNGSTFKISFNRL</sequence>
<dbReference type="SUPFAM" id="SSF55874">
    <property type="entry name" value="ATPase domain of HSP90 chaperone/DNA topoisomerase II/histidine kinase"/>
    <property type="match status" value="1"/>
</dbReference>
<dbReference type="CDD" id="cd00082">
    <property type="entry name" value="HisKA"/>
    <property type="match status" value="1"/>
</dbReference>
<evidence type="ECO:0000256" key="7">
    <source>
        <dbReference type="ARBA" id="ARBA00022840"/>
    </source>
</evidence>
<dbReference type="AlphaFoldDB" id="A0A291QRD1"/>
<accession>A0A291QRD1</accession>
<dbReference type="OrthoDB" id="9806995at2"/>
<dbReference type="Proteomes" id="UP000220133">
    <property type="component" value="Chromosome"/>
</dbReference>
<dbReference type="PANTHER" id="PTHR43065">
    <property type="entry name" value="SENSOR HISTIDINE KINASE"/>
    <property type="match status" value="1"/>
</dbReference>
<keyword evidence="7" id="KW-0067">ATP-binding</keyword>
<dbReference type="SUPFAM" id="SSF55785">
    <property type="entry name" value="PYP-like sensor domain (PAS domain)"/>
    <property type="match status" value="1"/>
</dbReference>
<dbReference type="InterPro" id="IPR036097">
    <property type="entry name" value="HisK_dim/P_sf"/>
</dbReference>
<evidence type="ECO:0000256" key="5">
    <source>
        <dbReference type="ARBA" id="ARBA00022741"/>
    </source>
</evidence>
<feature type="domain" description="Response regulatory" evidence="11">
    <location>
        <begin position="7"/>
        <end position="124"/>
    </location>
</feature>
<protein>
    <recommendedName>
        <fullName evidence="2">histidine kinase</fullName>
        <ecNumber evidence="2">2.7.13.3</ecNumber>
    </recommendedName>
</protein>
<dbReference type="SMART" id="SM00448">
    <property type="entry name" value="REC"/>
    <property type="match status" value="1"/>
</dbReference>
<evidence type="ECO:0000256" key="3">
    <source>
        <dbReference type="ARBA" id="ARBA00022553"/>
    </source>
</evidence>